<evidence type="ECO:0000256" key="3">
    <source>
        <dbReference type="ARBA" id="ARBA00023134"/>
    </source>
</evidence>
<keyword evidence="2" id="KW-0547">Nucleotide-binding</keyword>
<comment type="similarity">
    <text evidence="1">Belongs to the TRAFAC class translation factor GTPase superfamily. Classic translation factor GTPase family. EF-Tu/EF-1A subfamily.</text>
</comment>
<evidence type="ECO:0000313" key="8">
    <source>
        <dbReference type="Proteomes" id="UP001488838"/>
    </source>
</evidence>
<dbReference type="AlphaFoldDB" id="A0AAW0I6V5"/>
<dbReference type="SUPFAM" id="SSF50465">
    <property type="entry name" value="EF-Tu/eEF-1alpha/eIF2-gamma C-terminal domain"/>
    <property type="match status" value="1"/>
</dbReference>
<feature type="compositionally biased region" description="Polar residues" evidence="5">
    <location>
        <begin position="277"/>
        <end position="293"/>
    </location>
</feature>
<dbReference type="GO" id="GO:0005525">
    <property type="term" value="F:GTP binding"/>
    <property type="evidence" value="ECO:0007669"/>
    <property type="project" value="UniProtKB-KW"/>
</dbReference>
<dbReference type="Gene3D" id="3.40.50.300">
    <property type="entry name" value="P-loop containing nucleotide triphosphate hydrolases"/>
    <property type="match status" value="1"/>
</dbReference>
<dbReference type="SUPFAM" id="SSF50447">
    <property type="entry name" value="Translation proteins"/>
    <property type="match status" value="1"/>
</dbReference>
<dbReference type="Gene3D" id="2.40.30.10">
    <property type="entry name" value="Translation factors"/>
    <property type="match status" value="1"/>
</dbReference>
<dbReference type="EMBL" id="JBBHLL010000199">
    <property type="protein sequence ID" value="KAK7810320.1"/>
    <property type="molecule type" value="Genomic_DNA"/>
</dbReference>
<feature type="domain" description="Tr-type G" evidence="6">
    <location>
        <begin position="12"/>
        <end position="84"/>
    </location>
</feature>
<dbReference type="Pfam" id="PF00009">
    <property type="entry name" value="GTP_EFTU"/>
    <property type="match status" value="1"/>
</dbReference>
<keyword evidence="8" id="KW-1185">Reference proteome</keyword>
<keyword evidence="3" id="KW-0342">GTP-binding</keyword>
<organism evidence="7 8">
    <name type="scientific">Myodes glareolus</name>
    <name type="common">Bank vole</name>
    <name type="synonym">Clethrionomys glareolus</name>
    <dbReference type="NCBI Taxonomy" id="447135"/>
    <lineage>
        <taxon>Eukaryota</taxon>
        <taxon>Metazoa</taxon>
        <taxon>Chordata</taxon>
        <taxon>Craniata</taxon>
        <taxon>Vertebrata</taxon>
        <taxon>Euteleostomi</taxon>
        <taxon>Mammalia</taxon>
        <taxon>Eutheria</taxon>
        <taxon>Euarchontoglires</taxon>
        <taxon>Glires</taxon>
        <taxon>Rodentia</taxon>
        <taxon>Myomorpha</taxon>
        <taxon>Muroidea</taxon>
        <taxon>Cricetidae</taxon>
        <taxon>Arvicolinae</taxon>
        <taxon>Myodes</taxon>
    </lineage>
</organism>
<dbReference type="GO" id="GO:0003924">
    <property type="term" value="F:GTPase activity"/>
    <property type="evidence" value="ECO:0007669"/>
    <property type="project" value="InterPro"/>
</dbReference>
<evidence type="ECO:0000256" key="1">
    <source>
        <dbReference type="ARBA" id="ARBA00007249"/>
    </source>
</evidence>
<dbReference type="Proteomes" id="UP001488838">
    <property type="component" value="Unassembled WGS sequence"/>
</dbReference>
<accession>A0AAW0I6V5</accession>
<gene>
    <name evidence="7" type="ORF">U0070_009354</name>
</gene>
<reference evidence="7 8" key="1">
    <citation type="journal article" date="2023" name="bioRxiv">
        <title>Conserved and derived expression patterns and positive selection on dental genes reveal complex evolutionary context of ever-growing rodent molars.</title>
        <authorList>
            <person name="Calamari Z.T."/>
            <person name="Song A."/>
            <person name="Cohen E."/>
            <person name="Akter M."/>
            <person name="Roy R.D."/>
            <person name="Hallikas O."/>
            <person name="Christensen M.M."/>
            <person name="Li P."/>
            <person name="Marangoni P."/>
            <person name="Jernvall J."/>
            <person name="Klein O.D."/>
        </authorList>
    </citation>
    <scope>NUCLEOTIDE SEQUENCE [LARGE SCALE GENOMIC DNA]</scope>
    <source>
        <strain evidence="7">V071</strain>
    </source>
</reference>
<dbReference type="SUPFAM" id="SSF52540">
    <property type="entry name" value="P-loop containing nucleoside triphosphate hydrolases"/>
    <property type="match status" value="1"/>
</dbReference>
<sequence length="293" mass="31980">MSMSVVYHYYISWWKFETSKFCVTTIDSLGHGDYMENTISDTFQSDCAVLSVVAGAGEFEASISKNGQTCGHAILAYTLRVQISYSTGRKEGAIAMKVNVYIKETGYNPDTVVFVPASGWNLDNMLGTSANMSWFKGWKVTCKDGSASETKLLKALNCIPSPIDPTDKPLQLPLQDVHKIDSSRTVPVGQVEETGVFKPGMMGTFVPATVTTQVKSAEMYHEVLSKPMCVCSFSDYPPLDHFATCDVWKTVAMGIIKAVDKKAASGGKVTKSDQKAQKANTLAPNNCHQSYSE</sequence>
<dbReference type="PANTHER" id="PTHR23115">
    <property type="entry name" value="TRANSLATION FACTOR"/>
    <property type="match status" value="1"/>
</dbReference>
<evidence type="ECO:0000256" key="5">
    <source>
        <dbReference type="SAM" id="MobiDB-lite"/>
    </source>
</evidence>
<evidence type="ECO:0000259" key="6">
    <source>
        <dbReference type="Pfam" id="PF00009"/>
    </source>
</evidence>
<proteinExistence type="inferred from homology"/>
<protein>
    <recommendedName>
        <fullName evidence="6">Tr-type G domain-containing protein</fullName>
    </recommendedName>
</protein>
<feature type="region of interest" description="Disordered" evidence="5">
    <location>
        <begin position="266"/>
        <end position="293"/>
    </location>
</feature>
<name>A0AAW0I6V5_MYOGA</name>
<dbReference type="InterPro" id="IPR050100">
    <property type="entry name" value="TRAFAC_GTPase_members"/>
</dbReference>
<dbReference type="InterPro" id="IPR009000">
    <property type="entry name" value="Transl_B-barrel_sf"/>
</dbReference>
<evidence type="ECO:0000313" key="7">
    <source>
        <dbReference type="EMBL" id="KAK7810320.1"/>
    </source>
</evidence>
<feature type="non-terminal residue" evidence="7">
    <location>
        <position position="293"/>
    </location>
</feature>
<dbReference type="InterPro" id="IPR000795">
    <property type="entry name" value="T_Tr_GTP-bd_dom"/>
</dbReference>
<dbReference type="InterPro" id="IPR009001">
    <property type="entry name" value="Transl_elong_EF1A/Init_IF2_C"/>
</dbReference>
<evidence type="ECO:0000256" key="4">
    <source>
        <dbReference type="ARBA" id="ARBA00049117"/>
    </source>
</evidence>
<comment type="caution">
    <text evidence="7">The sequence shown here is derived from an EMBL/GenBank/DDBJ whole genome shotgun (WGS) entry which is preliminary data.</text>
</comment>
<evidence type="ECO:0000256" key="2">
    <source>
        <dbReference type="ARBA" id="ARBA00022741"/>
    </source>
</evidence>
<comment type="catalytic activity">
    <reaction evidence="4">
        <text>GTP + H2O = GDP + phosphate + H(+)</text>
        <dbReference type="Rhea" id="RHEA:19669"/>
        <dbReference type="ChEBI" id="CHEBI:15377"/>
        <dbReference type="ChEBI" id="CHEBI:15378"/>
        <dbReference type="ChEBI" id="CHEBI:37565"/>
        <dbReference type="ChEBI" id="CHEBI:43474"/>
        <dbReference type="ChEBI" id="CHEBI:58189"/>
    </reaction>
    <physiologicalReaction direction="left-to-right" evidence="4">
        <dbReference type="Rhea" id="RHEA:19670"/>
    </physiologicalReaction>
</comment>
<dbReference type="InterPro" id="IPR027417">
    <property type="entry name" value="P-loop_NTPase"/>
</dbReference>